<protein>
    <recommendedName>
        <fullName evidence="2">KATNIP domain-containing protein</fullName>
    </recommendedName>
</protein>
<feature type="region of interest" description="Disordered" evidence="1">
    <location>
        <begin position="804"/>
        <end position="828"/>
    </location>
</feature>
<dbReference type="AlphaFoldDB" id="A0A1B6E268"/>
<name>A0A1B6E268_9HEMI</name>
<dbReference type="EMBL" id="GEDC01005307">
    <property type="protein sequence ID" value="JAS31991.1"/>
    <property type="molecule type" value="Transcribed_RNA"/>
</dbReference>
<dbReference type="PANTHER" id="PTHR21534:SF0">
    <property type="entry name" value="KATANIN-INTERACTING PROTEIN"/>
    <property type="match status" value="1"/>
</dbReference>
<dbReference type="InterPro" id="IPR027859">
    <property type="entry name" value="KATNIP_dom"/>
</dbReference>
<evidence type="ECO:0000313" key="3">
    <source>
        <dbReference type="EMBL" id="JAS31991.1"/>
    </source>
</evidence>
<gene>
    <name evidence="3" type="ORF">g.37070</name>
</gene>
<accession>A0A1B6E268</accession>
<dbReference type="PANTHER" id="PTHR21534">
    <property type="entry name" value="KATANIN-INTERACTING PROTEIN"/>
    <property type="match status" value="1"/>
</dbReference>
<evidence type="ECO:0000256" key="1">
    <source>
        <dbReference type="SAM" id="MobiDB-lite"/>
    </source>
</evidence>
<dbReference type="Pfam" id="PF14652">
    <property type="entry name" value="DUF4457"/>
    <property type="match status" value="2"/>
</dbReference>
<sequence>MDNSSNKLPYWLEDLTNSHTFFARSLSKPRPQSWKPLSQNDGSSVINQERRAITTPGRVDVTPVKKALLGLQLDDVGNVTPRGGSARYGRRAVASSQNNDSSTTVTPRECSPIDDLLDPWVDEILPIFREKKVKNSEMPNDRHNKKTNTDVAPIDKSLEESWSSLSLFNRKHRGRLSRKTEEESFWSLFGDDDVICAGDNHGSSTSLKSEFIIPELPVGQYLEVDITATWGDRHYLGLNGLEIFSSTGEVVQVAEITAEPSDINILPEYHKDPRVVTNLLDGVYRTRDDMHLWLAPFTEGGHHFVKVKFVEKETIAMIRIWNYNKSRIHSYRGAKDIHITLDGELIFQGEIARACGGVVGRTDAFGDTILFTMDEDILEKVAQNDDSFNSVMNEGSSEAPNLRTERPLTASIGDIRPLTCAGSRLGSSKSYETTGSVLCTEKITLHLVENWGHRQLIGLTSIQVLGETGNPVIIAEILCNGGSVDQYALNRLLDGTNETTDSLHMWTADLTKGNSLTLQLMFSAPVHITAIIVWNYNSSLEMSYCGVKQLILKLDNHPLPLDNGMITLRRAPGHCHYHFGQLIPLLPNRNESSLSVRINSVLAAMTPRSLYEEEYESPEMPRGFVYQLLLLSTWGDPYYVGLNAIQMYDSQGNLIYLNETNISAHPFSINILDDIDNDVRTPDKLIDGINDTTDGRHMWLAPILPGEINRVYILFNTPVAVSMVKLWNYGKTPSRGVKEFGILVDDLLVYNGVLDTVSNQGCRRVPYRTVIFASNSELAKRERSTQILQQDVELSIFEEHRARSSCSVDQSQRPLTSIRPPSSSLLDS</sequence>
<feature type="domain" description="KATNIP" evidence="2">
    <location>
        <begin position="445"/>
        <end position="756"/>
    </location>
</feature>
<feature type="compositionally biased region" description="Polar residues" evidence="1">
    <location>
        <begin position="94"/>
        <end position="106"/>
    </location>
</feature>
<evidence type="ECO:0000259" key="2">
    <source>
        <dbReference type="Pfam" id="PF14652"/>
    </source>
</evidence>
<feature type="domain" description="KATNIP" evidence="2">
    <location>
        <begin position="226"/>
        <end position="394"/>
    </location>
</feature>
<reference evidence="3" key="1">
    <citation type="submission" date="2015-12" db="EMBL/GenBank/DDBJ databases">
        <title>De novo transcriptome assembly of four potential Pierce s Disease insect vectors from Arizona vineyards.</title>
        <authorList>
            <person name="Tassone E.E."/>
        </authorList>
    </citation>
    <scope>NUCLEOTIDE SEQUENCE</scope>
</reference>
<dbReference type="InterPro" id="IPR026704">
    <property type="entry name" value="KATNIP"/>
</dbReference>
<organism evidence="3">
    <name type="scientific">Clastoptera arizonana</name>
    <name type="common">Arizona spittle bug</name>
    <dbReference type="NCBI Taxonomy" id="38151"/>
    <lineage>
        <taxon>Eukaryota</taxon>
        <taxon>Metazoa</taxon>
        <taxon>Ecdysozoa</taxon>
        <taxon>Arthropoda</taxon>
        <taxon>Hexapoda</taxon>
        <taxon>Insecta</taxon>
        <taxon>Pterygota</taxon>
        <taxon>Neoptera</taxon>
        <taxon>Paraneoptera</taxon>
        <taxon>Hemiptera</taxon>
        <taxon>Auchenorrhyncha</taxon>
        <taxon>Cercopoidea</taxon>
        <taxon>Clastopteridae</taxon>
        <taxon>Clastoptera</taxon>
    </lineage>
</organism>
<proteinExistence type="predicted"/>
<feature type="region of interest" description="Disordered" evidence="1">
    <location>
        <begin position="81"/>
        <end position="109"/>
    </location>
</feature>